<keyword evidence="2" id="KW-0472">Membrane</keyword>
<keyword evidence="2" id="KW-1133">Transmembrane helix</keyword>
<dbReference type="AlphaFoldDB" id="Q7P6Q3"/>
<accession>Q7P6Q3</accession>
<evidence type="ECO:0000313" key="4">
    <source>
        <dbReference type="Proteomes" id="UP000006454"/>
    </source>
</evidence>
<evidence type="ECO:0000256" key="1">
    <source>
        <dbReference type="SAM" id="Coils"/>
    </source>
</evidence>
<feature type="transmembrane region" description="Helical" evidence="2">
    <location>
        <begin position="195"/>
        <end position="215"/>
    </location>
</feature>
<sequence>MKGFNPGLSQKYQTKINEIQKNKENDTIIVKFTNNEIVTFKLSDCKNAIIEYIDIVKEYQDEIAQYIRTPENKTIDIEVFNGKKETFKIDESGEYMEEIVTFLKGARYEKEYMKEDYDFGEYKIYLNEKYEINEIKGIGVGGYFLIKKKQIKFNSFIKRLHIESDEVIAFIFGIVLNITAKIIGVVPIIKIFKGLIHLGAFISYILSFFLAIRNIKRYAAYKRKIGKNTIRVEVKYITYMTKKEAEKKREREQREREQREREEQIASWIREKEMSSLKTQTEDNRRWKTEMESARLQEEMRKEREYQSELDRLNMLRRTNQMGETDYNYWMGNLESKHRR</sequence>
<name>Q7P6Q3_FUSVC</name>
<feature type="transmembrane region" description="Helical" evidence="2">
    <location>
        <begin position="167"/>
        <end position="189"/>
    </location>
</feature>
<dbReference type="Proteomes" id="UP000006454">
    <property type="component" value="Unassembled WGS sequence"/>
</dbReference>
<evidence type="ECO:0000256" key="2">
    <source>
        <dbReference type="SAM" id="Phobius"/>
    </source>
</evidence>
<evidence type="ECO:0000313" key="3">
    <source>
        <dbReference type="EMBL" id="EAA24464.1"/>
    </source>
</evidence>
<organism evidence="3 4">
    <name type="scientific">Fusobacterium vincentii ATCC 49256</name>
    <dbReference type="NCBI Taxonomy" id="209882"/>
    <lineage>
        <taxon>Bacteria</taxon>
        <taxon>Fusobacteriati</taxon>
        <taxon>Fusobacteriota</taxon>
        <taxon>Fusobacteriia</taxon>
        <taxon>Fusobacteriales</taxon>
        <taxon>Fusobacteriaceae</taxon>
        <taxon>Fusobacterium</taxon>
    </lineage>
</organism>
<proteinExistence type="predicted"/>
<gene>
    <name evidence="3" type="ORF">FNV1577</name>
</gene>
<protein>
    <submittedName>
        <fullName evidence="3">Uncharacterized protein</fullName>
    </submittedName>
</protein>
<keyword evidence="1" id="KW-0175">Coiled coil</keyword>
<comment type="caution">
    <text evidence="3">The sequence shown here is derived from an EMBL/GenBank/DDBJ whole genome shotgun (WGS) entry which is preliminary data.</text>
</comment>
<reference evidence="3 4" key="1">
    <citation type="journal article" date="2003" name="Genome Res.">
        <title>Genome analysis of F. nucleatum sub spp vincentii and its comparison with the genome of F. nucleatum ATCC 25586.</title>
        <authorList>
            <person name="Kapatral V."/>
            <person name="Ivanova N."/>
            <person name="Anderson I."/>
            <person name="Reznik G."/>
            <person name="Bhattacharyya A."/>
            <person name="Gardner W.L."/>
            <person name="Mikhailova N."/>
            <person name="Lapidus A."/>
            <person name="Larsen N."/>
            <person name="D'Souza M."/>
            <person name="Walunas T."/>
            <person name="Haselkorn R."/>
            <person name="Overbeek R."/>
            <person name="Kyrpides N."/>
        </authorList>
    </citation>
    <scope>NUCLEOTIDE SEQUENCE [LARGE SCALE GENOMIC DNA]</scope>
    <source>
        <strain evidence="3 4">ATCC 49256</strain>
    </source>
</reference>
<keyword evidence="2" id="KW-0812">Transmembrane</keyword>
<feature type="coiled-coil region" evidence="1">
    <location>
        <begin position="240"/>
        <end position="316"/>
    </location>
</feature>
<dbReference type="EMBL" id="AABF01000030">
    <property type="protein sequence ID" value="EAA24464.1"/>
    <property type="molecule type" value="Genomic_DNA"/>
</dbReference>